<comment type="caution">
    <text evidence="3">The sequence shown here is derived from an EMBL/GenBank/DDBJ whole genome shotgun (WGS) entry which is preliminary data.</text>
</comment>
<organism evidence="3 4">
    <name type="scientific">Pogonophryne albipinna</name>
    <dbReference type="NCBI Taxonomy" id="1090488"/>
    <lineage>
        <taxon>Eukaryota</taxon>
        <taxon>Metazoa</taxon>
        <taxon>Chordata</taxon>
        <taxon>Craniata</taxon>
        <taxon>Vertebrata</taxon>
        <taxon>Euteleostomi</taxon>
        <taxon>Actinopterygii</taxon>
        <taxon>Neopterygii</taxon>
        <taxon>Teleostei</taxon>
        <taxon>Neoteleostei</taxon>
        <taxon>Acanthomorphata</taxon>
        <taxon>Eupercaria</taxon>
        <taxon>Perciformes</taxon>
        <taxon>Notothenioidei</taxon>
        <taxon>Pogonophryne</taxon>
    </lineage>
</organism>
<dbReference type="Pfam" id="PF00078">
    <property type="entry name" value="RVT_1"/>
    <property type="match status" value="1"/>
</dbReference>
<dbReference type="AlphaFoldDB" id="A0AAD6F5Y2"/>
<dbReference type="Proteomes" id="UP001219934">
    <property type="component" value="Unassembled WGS sequence"/>
</dbReference>
<accession>A0AAD6F5Y2</accession>
<evidence type="ECO:0000259" key="2">
    <source>
        <dbReference type="Pfam" id="PF13966"/>
    </source>
</evidence>
<dbReference type="InterPro" id="IPR026960">
    <property type="entry name" value="RVT-Znf"/>
</dbReference>
<feature type="domain" description="Reverse transcriptase" evidence="1">
    <location>
        <begin position="216"/>
        <end position="330"/>
    </location>
</feature>
<dbReference type="SUPFAM" id="SSF56672">
    <property type="entry name" value="DNA/RNA polymerases"/>
    <property type="match status" value="1"/>
</dbReference>
<dbReference type="Pfam" id="PF13966">
    <property type="entry name" value="zf-RVT"/>
    <property type="match status" value="1"/>
</dbReference>
<evidence type="ECO:0000259" key="1">
    <source>
        <dbReference type="Pfam" id="PF00078"/>
    </source>
</evidence>
<feature type="domain" description="Reverse transcriptase zinc-binding" evidence="2">
    <location>
        <begin position="727"/>
        <end position="787"/>
    </location>
</feature>
<evidence type="ECO:0008006" key="5">
    <source>
        <dbReference type="Google" id="ProtNLM"/>
    </source>
</evidence>
<protein>
    <recommendedName>
        <fullName evidence="5">Reverse transcriptase domain-containing protein</fullName>
    </recommendedName>
</protein>
<dbReference type="CDD" id="cd01650">
    <property type="entry name" value="RT_nLTR_like"/>
    <property type="match status" value="1"/>
</dbReference>
<evidence type="ECO:0000313" key="4">
    <source>
        <dbReference type="Proteomes" id="UP001219934"/>
    </source>
</evidence>
<gene>
    <name evidence="3" type="ORF">JOQ06_027788</name>
</gene>
<sequence>MSDFKVCTLNVNGARDWWDCGKADIKQLCLQYTLNVSRDITKSMRDLEMEIVELQSFAESTGNPGCIEDLKSKKAILADLLGSRAQGALVRSRFQSASMMDSPTKYFFSLEKKNRQGRLIHALRSAGGQQLTGNSQIRQRAVDFYCHLFTSEYNEDDGGFNLFCRGLPTVSEETNKELDGPLTEEELCAALKSMQGGKAPGIDVLPPERAVLTLLPKKGDLQEIKNWRPISLLCTDYKLLSRALSSRLRKVMDQVVDRTQTYCVPGRSIVDNVSLIRDILEVSGFLGFDTGLVSLDQEKAFDRVEHRYLWKVLERFGLSPGFIAKIKDVLKLGQVVDTFQKISSAKVNWAKSEALAVGEWTGGLPQLPGGLTWKRGGLKYLGVHLGDEVTLGKNWEGFLEKVEGKLNKWRWLLPHMSYRGRVLVINNLVASSLWHKLKCVEPPAGLLKKLQGIILNFFWDKLHWVPQCTLYLPKEEGGQGLVHLESRAAAFKLQFLQRYLTGNDDVVWRPVASTILRGVAGLGLDASLFLTNCDFTRVCGLPPFYKRLFKVWTLFKWARVGPAASLFWLLEEPLVWGARLDIQDGSRPALTERLQSVGVVKLRNIVDAAGPGLHNTEAVASLLGLKSARHTRTILNEWIKRLSDDEMEMLREYSNRKETPDEGDPFPDIGILTDQDGLKHRLHADFHMLNGKGFYRLCTLALNKQKLSERRDTVWKQRLNVPGGCEPVWRLFYKPPLNKRSGDLQWRILHGALGVNAFVSKINPTVSSECPFCTQRETITHCYLDCHRLKPLFNVLKTVFLDCGERTGSSVDLQPGSELLLRAERRGNPTGEDREHREKNS</sequence>
<keyword evidence="4" id="KW-1185">Reference proteome</keyword>
<name>A0AAD6F5Y2_9TELE</name>
<dbReference type="InterPro" id="IPR000477">
    <property type="entry name" value="RT_dom"/>
</dbReference>
<reference evidence="3" key="1">
    <citation type="submission" date="2022-11" db="EMBL/GenBank/DDBJ databases">
        <title>Chromosome-level genome of Pogonophryne albipinna.</title>
        <authorList>
            <person name="Jo E."/>
        </authorList>
    </citation>
    <scope>NUCLEOTIDE SEQUENCE</scope>
    <source>
        <strain evidence="3">SGF0006</strain>
        <tissue evidence="3">Muscle</tissue>
    </source>
</reference>
<dbReference type="InterPro" id="IPR043502">
    <property type="entry name" value="DNA/RNA_pol_sf"/>
</dbReference>
<proteinExistence type="predicted"/>
<dbReference type="EMBL" id="JAPTMU010000093">
    <property type="protein sequence ID" value="KAJ4921972.1"/>
    <property type="molecule type" value="Genomic_DNA"/>
</dbReference>
<dbReference type="PANTHER" id="PTHR19446">
    <property type="entry name" value="REVERSE TRANSCRIPTASES"/>
    <property type="match status" value="1"/>
</dbReference>
<evidence type="ECO:0000313" key="3">
    <source>
        <dbReference type="EMBL" id="KAJ4921972.1"/>
    </source>
</evidence>